<dbReference type="Pfam" id="PF04434">
    <property type="entry name" value="SWIM"/>
    <property type="match status" value="1"/>
</dbReference>
<dbReference type="PROSITE" id="PS50966">
    <property type="entry name" value="ZF_SWIM"/>
    <property type="match status" value="1"/>
</dbReference>
<dbReference type="STRING" id="46224.B4102_2000"/>
<evidence type="ECO:0000259" key="2">
    <source>
        <dbReference type="PROSITE" id="PS50966"/>
    </source>
</evidence>
<dbReference type="GO" id="GO:0008270">
    <property type="term" value="F:zinc ion binding"/>
    <property type="evidence" value="ECO:0007669"/>
    <property type="project" value="UniProtKB-KW"/>
</dbReference>
<keyword evidence="1" id="KW-0862">Zinc</keyword>
<accession>A0A150L406</accession>
<feature type="domain" description="SWIM-type" evidence="2">
    <location>
        <begin position="59"/>
        <end position="92"/>
    </location>
</feature>
<dbReference type="RefSeq" id="WP_066231220.1">
    <property type="nucleotide sequence ID" value="NZ_LQYN01000046.1"/>
</dbReference>
<dbReference type="PATRIC" id="fig|46224.3.peg.2948"/>
<keyword evidence="1" id="KW-0479">Metal-binding</keyword>
<evidence type="ECO:0000313" key="3">
    <source>
        <dbReference type="EMBL" id="KYD07055.1"/>
    </source>
</evidence>
<organism evidence="3 4">
    <name type="scientific">Heyndrickxia sporothermodurans</name>
    <dbReference type="NCBI Taxonomy" id="46224"/>
    <lineage>
        <taxon>Bacteria</taxon>
        <taxon>Bacillati</taxon>
        <taxon>Bacillota</taxon>
        <taxon>Bacilli</taxon>
        <taxon>Bacillales</taxon>
        <taxon>Bacillaceae</taxon>
        <taxon>Heyndrickxia</taxon>
    </lineage>
</organism>
<dbReference type="EMBL" id="LQYN01000046">
    <property type="protein sequence ID" value="KYD07055.1"/>
    <property type="molecule type" value="Genomic_DNA"/>
</dbReference>
<keyword evidence="4" id="KW-1185">Reference proteome</keyword>
<name>A0A150L406_9BACI</name>
<dbReference type="InterPro" id="IPR007527">
    <property type="entry name" value="Znf_SWIM"/>
</dbReference>
<keyword evidence="1" id="KW-0863">Zinc-finger</keyword>
<gene>
    <name evidence="3" type="ORF">B4102_2000</name>
</gene>
<evidence type="ECO:0000313" key="4">
    <source>
        <dbReference type="Proteomes" id="UP000075666"/>
    </source>
</evidence>
<protein>
    <recommendedName>
        <fullName evidence="2">SWIM-type domain-containing protein</fullName>
    </recommendedName>
</protein>
<dbReference type="Proteomes" id="UP000075666">
    <property type="component" value="Unassembled WGS sequence"/>
</dbReference>
<dbReference type="OrthoDB" id="7593573at2"/>
<comment type="caution">
    <text evidence="3">The sequence shown here is derived from an EMBL/GenBank/DDBJ whole genome shotgun (WGS) entry which is preliminary data.</text>
</comment>
<dbReference type="AlphaFoldDB" id="A0A150L406"/>
<sequence length="521" mass="62105">MSEEIKQYGKQLQELLDPASDIHQKLVQKGLLLYRQQLVYNKKKSPTEIIGKVQDVTPVQVTLTLENPSTSYCSCPQEGICRHQLALFFSAYSENGSVFEWIQDWKREESTTNILAHIKRGSDLLKEKTPATLDGVEAWLARFRHAYQGIDPRNEFVLEVTCKNKYRSLIEYAPVEREWKPLYQLFAAYESMKIVNQLCSEYHIRTFKRFFEFMLDEADEALKILKVSAAPFAFDPYLSYLREDSIFLLKESSYYEYELIELYQLLWTFLFKQTIWRKLEYNRLSDLVKIDNRKRIKIGLIHLAIMCGYDDTAIEEIQQYGGEIASFSSFWLKYLNEQKLYNRLYLYLNTIAAFVPSYLENASEYDRYAFIRSFFQFINEGVLAEQNPLLLEKIYIQTLPHTFYQYSDYLFTKGRFKEWVELQQYKGIELEFIDRSRLEAIGKSQPHLLMPLYHEAIEHLIAERNRDSYKKAVRYLKKLRTLYKKQKTSDIWERFFESLLLKTKRLRAFHEECKRGKLIHA</sequence>
<reference evidence="3 4" key="1">
    <citation type="submission" date="2016-01" db="EMBL/GenBank/DDBJ databases">
        <title>Genome Sequences of Twelve Sporeforming Bacillus Species Isolated from Foods.</title>
        <authorList>
            <person name="Berendsen E.M."/>
            <person name="Wells-Bennik M.H."/>
            <person name="Krawcyk A.O."/>
            <person name="De Jong A."/>
            <person name="Holsappel S."/>
            <person name="Eijlander R.T."/>
            <person name="Kuipers O.P."/>
        </authorList>
    </citation>
    <scope>NUCLEOTIDE SEQUENCE [LARGE SCALE GENOMIC DNA]</scope>
    <source>
        <strain evidence="3 4">B4102</strain>
    </source>
</reference>
<evidence type="ECO:0000256" key="1">
    <source>
        <dbReference type="PROSITE-ProRule" id="PRU00325"/>
    </source>
</evidence>
<proteinExistence type="predicted"/>